<dbReference type="Proteomes" id="UP000790096">
    <property type="component" value="Unassembled WGS sequence"/>
</dbReference>
<proteinExistence type="predicted"/>
<dbReference type="Gene3D" id="1.10.530.40">
    <property type="match status" value="1"/>
</dbReference>
<keyword evidence="1" id="KW-0929">Antimicrobial</keyword>
<dbReference type="SUPFAM" id="SSF47090">
    <property type="entry name" value="PGBD-like"/>
    <property type="match status" value="1"/>
</dbReference>
<dbReference type="InterPro" id="IPR036366">
    <property type="entry name" value="PGBDSf"/>
</dbReference>
<accession>A0ABS5T035</accession>
<reference evidence="3 4" key="1">
    <citation type="submission" date="2020-04" db="EMBL/GenBank/DDBJ databases">
        <title>Genome sequencing of Rosenbergiella species.</title>
        <authorList>
            <person name="Alvarez-Perez S."/>
            <person name="Lievens B."/>
        </authorList>
    </citation>
    <scope>NUCLEOTIDE SEQUENCE [LARGE SCALE GENOMIC DNA]</scope>
    <source>
        <strain evidence="3 4">S61</strain>
    </source>
</reference>
<evidence type="ECO:0000313" key="4">
    <source>
        <dbReference type="Proteomes" id="UP000790096"/>
    </source>
</evidence>
<keyword evidence="4" id="KW-1185">Reference proteome</keyword>
<evidence type="ECO:0000256" key="1">
    <source>
        <dbReference type="ARBA" id="ARBA00022529"/>
    </source>
</evidence>
<dbReference type="InterPro" id="IPR036365">
    <property type="entry name" value="PGBD-like_sf"/>
</dbReference>
<protein>
    <submittedName>
        <fullName evidence="3">Peptidoglycan-binding protein</fullName>
    </submittedName>
</protein>
<evidence type="ECO:0000256" key="2">
    <source>
        <dbReference type="ARBA" id="ARBA00022638"/>
    </source>
</evidence>
<gene>
    <name evidence="3" type="ORF">HH682_15145</name>
</gene>
<name>A0ABS5T035_9GAMM</name>
<comment type="caution">
    <text evidence="3">The sequence shown here is derived from an EMBL/GenBank/DDBJ whole genome shotgun (WGS) entry which is preliminary data.</text>
</comment>
<keyword evidence="2" id="KW-0081">Bacteriolytic enzyme</keyword>
<dbReference type="CDD" id="cd16903">
    <property type="entry name" value="pesticin_lyz-like"/>
    <property type="match status" value="1"/>
</dbReference>
<dbReference type="InterPro" id="IPR023347">
    <property type="entry name" value="Lysozyme_dom_sf"/>
</dbReference>
<dbReference type="Gene3D" id="1.10.101.10">
    <property type="entry name" value="PGBD-like superfamily/PGBD"/>
    <property type="match status" value="1"/>
</dbReference>
<sequence length="306" mass="34525">MSKYHEPMLLHPSRLFSSVGTSGTNASEDVKNIQKMMMDAGYQQATGRHLSINGQCGQQTIEAIHWYQRLLNMHPSGLVHPVDSAFMVALENAAPGWRPRHQHGPLRVMEGQITFDAEGADYVTAVAPFRQYRTPYFSRILHWPTDVSSGVTLGRGYDMGNRSTGEVFATLRGAGLEEYKASLCSRAAGLKGRLAGEFVKVYGPLVGEITHQQQIRLFEMAHREKLEYTRGVYSRVSRRIPDAPTWQSIEQQIRDVLVDIFFQGVENAEALFRAAIKGKSALIELIRASSIYMSYESNRKRLRYLK</sequence>
<organism evidence="3 4">
    <name type="scientific">Rosenbergiella gaditana</name>
    <dbReference type="NCBI Taxonomy" id="2726987"/>
    <lineage>
        <taxon>Bacteria</taxon>
        <taxon>Pseudomonadati</taxon>
        <taxon>Pseudomonadota</taxon>
        <taxon>Gammaproteobacteria</taxon>
        <taxon>Enterobacterales</taxon>
        <taxon>Erwiniaceae</taxon>
        <taxon>Rosenbergiella</taxon>
    </lineage>
</organism>
<dbReference type="RefSeq" id="WP_214238321.1">
    <property type="nucleotide sequence ID" value="NZ_JABBFR010000040.1"/>
</dbReference>
<evidence type="ECO:0000313" key="3">
    <source>
        <dbReference type="EMBL" id="MBT0725720.1"/>
    </source>
</evidence>
<dbReference type="EMBL" id="JABBFR010000040">
    <property type="protein sequence ID" value="MBT0725720.1"/>
    <property type="molecule type" value="Genomic_DNA"/>
</dbReference>